<keyword evidence="3" id="KW-1185">Reference proteome</keyword>
<gene>
    <name evidence="2" type="ORF">J8F10_04640</name>
</gene>
<dbReference type="EMBL" id="JAGKQQ010000001">
    <property type="protein sequence ID" value="MBP3954570.1"/>
    <property type="molecule type" value="Genomic_DNA"/>
</dbReference>
<name>A0ABS5BLM5_9BACT</name>
<dbReference type="Proteomes" id="UP000676565">
    <property type="component" value="Unassembled WGS sequence"/>
</dbReference>
<evidence type="ECO:0000313" key="3">
    <source>
        <dbReference type="Proteomes" id="UP000676565"/>
    </source>
</evidence>
<evidence type="ECO:0008006" key="4">
    <source>
        <dbReference type="Google" id="ProtNLM"/>
    </source>
</evidence>
<reference evidence="2 3" key="1">
    <citation type="submission" date="2021-04" db="EMBL/GenBank/DDBJ databases">
        <authorList>
            <person name="Ivanova A."/>
        </authorList>
    </citation>
    <scope>NUCLEOTIDE SEQUENCE [LARGE SCALE GENOMIC DNA]</scope>
    <source>
        <strain evidence="2 3">G18</strain>
    </source>
</reference>
<protein>
    <recommendedName>
        <fullName evidence="4">MAPEG family protein</fullName>
    </recommendedName>
</protein>
<evidence type="ECO:0000256" key="1">
    <source>
        <dbReference type="SAM" id="Phobius"/>
    </source>
</evidence>
<keyword evidence="1" id="KW-0472">Membrane</keyword>
<keyword evidence="1" id="KW-1133">Transmembrane helix</keyword>
<organism evidence="2 3">
    <name type="scientific">Gemmata palustris</name>
    <dbReference type="NCBI Taxonomy" id="2822762"/>
    <lineage>
        <taxon>Bacteria</taxon>
        <taxon>Pseudomonadati</taxon>
        <taxon>Planctomycetota</taxon>
        <taxon>Planctomycetia</taxon>
        <taxon>Gemmatales</taxon>
        <taxon>Gemmataceae</taxon>
        <taxon>Gemmata</taxon>
    </lineage>
</organism>
<feature type="transmembrane region" description="Helical" evidence="1">
    <location>
        <begin position="117"/>
        <end position="137"/>
    </location>
</feature>
<keyword evidence="1" id="KW-0812">Transmembrane</keyword>
<comment type="caution">
    <text evidence="2">The sequence shown here is derived from an EMBL/GenBank/DDBJ whole genome shotgun (WGS) entry which is preliminary data.</text>
</comment>
<evidence type="ECO:0000313" key="2">
    <source>
        <dbReference type="EMBL" id="MBP3954570.1"/>
    </source>
</evidence>
<feature type="transmembrane region" description="Helical" evidence="1">
    <location>
        <begin position="12"/>
        <end position="32"/>
    </location>
</feature>
<proteinExistence type="predicted"/>
<sequence length="140" mass="16044">MEETPEMRRRLHWLVGIITFLFYCGITFTIMLDEKPDARKVTEAVYGTRPFGLPWQVVHVVVFALLFAPLPVLLISAIRIFVGSRMMDRPVSGVLSFLVHYRVLIAVPQLRPHVCRVTIVSLGYLFLLFVWIVFTAVKGI</sequence>
<accession>A0ABS5BLM5</accession>
<dbReference type="RefSeq" id="WP_210652692.1">
    <property type="nucleotide sequence ID" value="NZ_JAGKQQ010000001.1"/>
</dbReference>
<feature type="transmembrane region" description="Helical" evidence="1">
    <location>
        <begin position="57"/>
        <end position="82"/>
    </location>
</feature>